<dbReference type="PROSITE" id="PS01211">
    <property type="entry name" value="UPF0001"/>
    <property type="match status" value="1"/>
</dbReference>
<dbReference type="EMBL" id="CCKQ01007065">
    <property type="protein sequence ID" value="CDW78403.1"/>
    <property type="molecule type" value="Genomic_DNA"/>
</dbReference>
<evidence type="ECO:0000256" key="2">
    <source>
        <dbReference type="PIRSR" id="PIRSR004848-1"/>
    </source>
</evidence>
<name>A0A078AC85_STYLE</name>
<protein>
    <recommendedName>
        <fullName evidence="4">Alanine racemase N-terminal domain-containing protein</fullName>
    </recommendedName>
</protein>
<dbReference type="GO" id="GO:0030170">
    <property type="term" value="F:pyridoxal phosphate binding"/>
    <property type="evidence" value="ECO:0007669"/>
    <property type="project" value="InterPro"/>
</dbReference>
<feature type="modified residue" description="N6-(pyridoxal phosphate)lysine" evidence="2">
    <location>
        <position position="40"/>
    </location>
</feature>
<comment type="similarity">
    <text evidence="3">Belongs to the pyridoxal phosphate-binding protein YggS/PROSC family.</text>
</comment>
<gene>
    <name evidence="5" type="primary">Contig1119.g1213</name>
    <name evidence="5" type="ORF">STYLEM_7380</name>
</gene>
<comment type="cofactor">
    <cofactor evidence="2">
        <name>pyridoxal 5'-phosphate</name>
        <dbReference type="ChEBI" id="CHEBI:597326"/>
    </cofactor>
</comment>
<evidence type="ECO:0000256" key="3">
    <source>
        <dbReference type="RuleBase" id="RU004514"/>
    </source>
</evidence>
<dbReference type="InterPro" id="IPR011078">
    <property type="entry name" value="PyrdxlP_homeostasis"/>
</dbReference>
<evidence type="ECO:0000313" key="5">
    <source>
        <dbReference type="EMBL" id="CDW78403.1"/>
    </source>
</evidence>
<accession>A0A078AC85</accession>
<reference evidence="5 6" key="1">
    <citation type="submission" date="2014-06" db="EMBL/GenBank/DDBJ databases">
        <authorList>
            <person name="Swart Estienne"/>
        </authorList>
    </citation>
    <scope>NUCLEOTIDE SEQUENCE [LARGE SCALE GENOMIC DNA]</scope>
    <source>
        <strain evidence="5 6">130c</strain>
    </source>
</reference>
<dbReference type="Proteomes" id="UP000039865">
    <property type="component" value="Unassembled WGS sequence"/>
</dbReference>
<dbReference type="FunCoup" id="A0A078AC85">
    <property type="interactions" value="191"/>
</dbReference>
<keyword evidence="1 2" id="KW-0663">Pyridoxal phosphate</keyword>
<evidence type="ECO:0000313" key="6">
    <source>
        <dbReference type="Proteomes" id="UP000039865"/>
    </source>
</evidence>
<sequence length="232" mass="26493">MVSKANSYIIENIKNITQKISLAVAQSSKTQHCKLVAVSKTKPMEDIITAYEGGHRQFGENYIEEFLEKIEKFNSMTAQQVESPEEESKLPMAFYSDIQWHFIGHIQSNKAKKLIDGSKNIRNFLIETIDSEKLANKINKECEKIQRQEPVGVLVQVLTSDEGTKFGVQQDQVHDLVSYIYNSCPYLRFRGLMTMGRLHDIEGFKVLFIFIKIIIANVSSQRIDLEGASNQQ</sequence>
<dbReference type="PIRSF" id="PIRSF004848">
    <property type="entry name" value="YBL036c_PLPDEIII"/>
    <property type="match status" value="1"/>
</dbReference>
<dbReference type="Pfam" id="PF01168">
    <property type="entry name" value="Ala_racemase_N"/>
    <property type="match status" value="1"/>
</dbReference>
<dbReference type="InterPro" id="IPR001608">
    <property type="entry name" value="Ala_racemase_N"/>
</dbReference>
<dbReference type="NCBIfam" id="TIGR00044">
    <property type="entry name" value="YggS family pyridoxal phosphate-dependent enzyme"/>
    <property type="match status" value="1"/>
</dbReference>
<evidence type="ECO:0000259" key="4">
    <source>
        <dbReference type="Pfam" id="PF01168"/>
    </source>
</evidence>
<evidence type="ECO:0000256" key="1">
    <source>
        <dbReference type="ARBA" id="ARBA00022898"/>
    </source>
</evidence>
<proteinExistence type="inferred from homology"/>
<organism evidence="5 6">
    <name type="scientific">Stylonychia lemnae</name>
    <name type="common">Ciliate</name>
    <dbReference type="NCBI Taxonomy" id="5949"/>
    <lineage>
        <taxon>Eukaryota</taxon>
        <taxon>Sar</taxon>
        <taxon>Alveolata</taxon>
        <taxon>Ciliophora</taxon>
        <taxon>Intramacronucleata</taxon>
        <taxon>Spirotrichea</taxon>
        <taxon>Stichotrichia</taxon>
        <taxon>Sporadotrichida</taxon>
        <taxon>Oxytrichidae</taxon>
        <taxon>Stylonychinae</taxon>
        <taxon>Stylonychia</taxon>
    </lineage>
</organism>
<dbReference type="InParanoid" id="A0A078AC85"/>
<dbReference type="SUPFAM" id="SSF51419">
    <property type="entry name" value="PLP-binding barrel"/>
    <property type="match status" value="1"/>
</dbReference>
<dbReference type="AlphaFoldDB" id="A0A078AC85"/>
<dbReference type="InterPro" id="IPR029066">
    <property type="entry name" value="PLP-binding_barrel"/>
</dbReference>
<dbReference type="OrthoDB" id="10264196at2759"/>
<dbReference type="PANTHER" id="PTHR10146">
    <property type="entry name" value="PROLINE SYNTHETASE CO-TRANSCRIBED BACTERIAL HOMOLOG PROTEIN"/>
    <property type="match status" value="1"/>
</dbReference>
<dbReference type="Gene3D" id="3.20.20.10">
    <property type="entry name" value="Alanine racemase"/>
    <property type="match status" value="1"/>
</dbReference>
<dbReference type="PANTHER" id="PTHR10146:SF14">
    <property type="entry name" value="PYRIDOXAL PHOSPHATE HOMEOSTASIS PROTEIN"/>
    <property type="match status" value="1"/>
</dbReference>
<keyword evidence="6" id="KW-1185">Reference proteome</keyword>
<feature type="domain" description="Alanine racemase N-terminal" evidence="4">
    <location>
        <begin position="24"/>
        <end position="197"/>
    </location>
</feature>